<dbReference type="EMBL" id="AVOT02025661">
    <property type="protein sequence ID" value="MBW0517074.1"/>
    <property type="molecule type" value="Genomic_DNA"/>
</dbReference>
<gene>
    <name evidence="2" type="ORF">O181_056789</name>
</gene>
<evidence type="ECO:0000313" key="2">
    <source>
        <dbReference type="EMBL" id="MBW0517074.1"/>
    </source>
</evidence>
<comment type="caution">
    <text evidence="2">The sequence shown here is derived from an EMBL/GenBank/DDBJ whole genome shotgun (WGS) entry which is preliminary data.</text>
</comment>
<evidence type="ECO:0000313" key="3">
    <source>
        <dbReference type="Proteomes" id="UP000765509"/>
    </source>
</evidence>
<keyword evidence="3" id="KW-1185">Reference proteome</keyword>
<name>A0A9Q3HW06_9BASI</name>
<sequence>MKACLDKHQICYKSRNCKARKSIQHITPPHKVFHNDSEQEAFPIRLQCPQSLSKAPRNPSTDEPSYLLHGGPVLSLLLPISPPLLFSEGALPNNSYYQLSSPMESIPFDNPELQKSPPTQSVPFTGSSSQKLKSTHTHKASNISNFQKNDDDHSKLMSIDNNPSDVSRWRSSVPCAHDDFTLDRRQSHCERRLHKFESYATQYTEFASQMLNKMTTFVETIKDLRISIYAASNVGFHSARTFKSKAKSSSGLKGMAQGGQLAVCFIYTFAICFHVDVLKVLFFSTLFDNKLPTFWALKQSFFPNHPILNTVCIWSWMMNQQIWKKT</sequence>
<accession>A0A9Q3HW06</accession>
<proteinExistence type="predicted"/>
<dbReference type="AlphaFoldDB" id="A0A9Q3HW06"/>
<dbReference type="OrthoDB" id="2507498at2759"/>
<protein>
    <submittedName>
        <fullName evidence="2">Uncharacterized protein</fullName>
    </submittedName>
</protein>
<feature type="region of interest" description="Disordered" evidence="1">
    <location>
        <begin position="108"/>
        <end position="155"/>
    </location>
</feature>
<reference evidence="2" key="1">
    <citation type="submission" date="2021-03" db="EMBL/GenBank/DDBJ databases">
        <title>Draft genome sequence of rust myrtle Austropuccinia psidii MF-1, a brazilian biotype.</title>
        <authorList>
            <person name="Quecine M.C."/>
            <person name="Pachon D.M.R."/>
            <person name="Bonatelli M.L."/>
            <person name="Correr F.H."/>
            <person name="Franceschini L.M."/>
            <person name="Leite T.F."/>
            <person name="Margarido G.R.A."/>
            <person name="Almeida C.A."/>
            <person name="Ferrarezi J.A."/>
            <person name="Labate C.A."/>
        </authorList>
    </citation>
    <scope>NUCLEOTIDE SEQUENCE</scope>
    <source>
        <strain evidence="2">MF-1</strain>
    </source>
</reference>
<dbReference type="Proteomes" id="UP000765509">
    <property type="component" value="Unassembled WGS sequence"/>
</dbReference>
<evidence type="ECO:0000256" key="1">
    <source>
        <dbReference type="SAM" id="MobiDB-lite"/>
    </source>
</evidence>
<feature type="compositionally biased region" description="Polar residues" evidence="1">
    <location>
        <begin position="116"/>
        <end position="132"/>
    </location>
</feature>
<organism evidence="2 3">
    <name type="scientific">Austropuccinia psidii MF-1</name>
    <dbReference type="NCBI Taxonomy" id="1389203"/>
    <lineage>
        <taxon>Eukaryota</taxon>
        <taxon>Fungi</taxon>
        <taxon>Dikarya</taxon>
        <taxon>Basidiomycota</taxon>
        <taxon>Pucciniomycotina</taxon>
        <taxon>Pucciniomycetes</taxon>
        <taxon>Pucciniales</taxon>
        <taxon>Sphaerophragmiaceae</taxon>
        <taxon>Austropuccinia</taxon>
    </lineage>
</organism>